<keyword evidence="3" id="KW-0807">Transducer</keyword>
<dbReference type="Proteomes" id="UP001595904">
    <property type="component" value="Unassembled WGS sequence"/>
</dbReference>
<dbReference type="SUPFAM" id="SSF58104">
    <property type="entry name" value="Methyl-accepting chemotaxis protein (MCP) signaling domain"/>
    <property type="match status" value="1"/>
</dbReference>
<keyword evidence="5" id="KW-0472">Membrane</keyword>
<dbReference type="Pfam" id="PF00672">
    <property type="entry name" value="HAMP"/>
    <property type="match status" value="1"/>
</dbReference>
<dbReference type="CDD" id="cd06225">
    <property type="entry name" value="HAMP"/>
    <property type="match status" value="1"/>
</dbReference>
<dbReference type="EMBL" id="JBHSDU010000003">
    <property type="protein sequence ID" value="MFC4310684.1"/>
    <property type="molecule type" value="Genomic_DNA"/>
</dbReference>
<protein>
    <submittedName>
        <fullName evidence="9">Methyl-accepting chemotaxis protein</fullName>
    </submittedName>
</protein>
<keyword evidence="1" id="KW-0488">Methylation</keyword>
<feature type="domain" description="T-SNARE coiled-coil homology" evidence="7">
    <location>
        <begin position="531"/>
        <end position="593"/>
    </location>
</feature>
<organism evidence="9 10">
    <name type="scientific">Steroidobacter flavus</name>
    <dbReference type="NCBI Taxonomy" id="1842136"/>
    <lineage>
        <taxon>Bacteria</taxon>
        <taxon>Pseudomonadati</taxon>
        <taxon>Pseudomonadota</taxon>
        <taxon>Gammaproteobacteria</taxon>
        <taxon>Steroidobacterales</taxon>
        <taxon>Steroidobacteraceae</taxon>
        <taxon>Steroidobacter</taxon>
    </lineage>
</organism>
<dbReference type="SMART" id="SM00304">
    <property type="entry name" value="HAMP"/>
    <property type="match status" value="1"/>
</dbReference>
<evidence type="ECO:0000259" key="6">
    <source>
        <dbReference type="PROSITE" id="PS50111"/>
    </source>
</evidence>
<dbReference type="PROSITE" id="PS50885">
    <property type="entry name" value="HAMP"/>
    <property type="match status" value="1"/>
</dbReference>
<evidence type="ECO:0000313" key="9">
    <source>
        <dbReference type="EMBL" id="MFC4310684.1"/>
    </source>
</evidence>
<feature type="transmembrane region" description="Helical" evidence="5">
    <location>
        <begin position="294"/>
        <end position="315"/>
    </location>
</feature>
<dbReference type="CDD" id="cd11386">
    <property type="entry name" value="MCP_signal"/>
    <property type="match status" value="1"/>
</dbReference>
<evidence type="ECO:0000256" key="1">
    <source>
        <dbReference type="ARBA" id="ARBA00022481"/>
    </source>
</evidence>
<keyword evidence="5" id="KW-1133">Transmembrane helix</keyword>
<feature type="transmembrane region" description="Helical" evidence="5">
    <location>
        <begin position="25"/>
        <end position="44"/>
    </location>
</feature>
<dbReference type="SMART" id="SM00283">
    <property type="entry name" value="MA"/>
    <property type="match status" value="1"/>
</dbReference>
<dbReference type="Gene3D" id="1.10.287.950">
    <property type="entry name" value="Methyl-accepting chemotaxis protein"/>
    <property type="match status" value="1"/>
</dbReference>
<accession>A0ABV8SST1</accession>
<evidence type="ECO:0000256" key="4">
    <source>
        <dbReference type="SAM" id="MobiDB-lite"/>
    </source>
</evidence>
<dbReference type="InterPro" id="IPR000727">
    <property type="entry name" value="T_SNARE_dom"/>
</dbReference>
<dbReference type="PROSITE" id="PS50111">
    <property type="entry name" value="CHEMOTAXIS_TRANSDUC_2"/>
    <property type="match status" value="1"/>
</dbReference>
<feature type="domain" description="Methyl-accepting transducer" evidence="6">
    <location>
        <begin position="372"/>
        <end position="601"/>
    </location>
</feature>
<feature type="compositionally biased region" description="Polar residues" evidence="4">
    <location>
        <begin position="628"/>
        <end position="649"/>
    </location>
</feature>
<dbReference type="PROSITE" id="PS50192">
    <property type="entry name" value="T_SNARE"/>
    <property type="match status" value="1"/>
</dbReference>
<gene>
    <name evidence="9" type="ORF">ACFPN2_16445</name>
</gene>
<feature type="region of interest" description="Disordered" evidence="4">
    <location>
        <begin position="625"/>
        <end position="649"/>
    </location>
</feature>
<dbReference type="InterPro" id="IPR003660">
    <property type="entry name" value="HAMP_dom"/>
</dbReference>
<reference evidence="10" key="1">
    <citation type="journal article" date="2019" name="Int. J. Syst. Evol. Microbiol.">
        <title>The Global Catalogue of Microorganisms (GCM) 10K type strain sequencing project: providing services to taxonomists for standard genome sequencing and annotation.</title>
        <authorList>
            <consortium name="The Broad Institute Genomics Platform"/>
            <consortium name="The Broad Institute Genome Sequencing Center for Infectious Disease"/>
            <person name="Wu L."/>
            <person name="Ma J."/>
        </authorList>
    </citation>
    <scope>NUCLEOTIDE SEQUENCE [LARGE SCALE GENOMIC DNA]</scope>
    <source>
        <strain evidence="10">CGMCC 1.10759</strain>
    </source>
</reference>
<comment type="caution">
    <text evidence="9">The sequence shown here is derived from an EMBL/GenBank/DDBJ whole genome shotgun (WGS) entry which is preliminary data.</text>
</comment>
<dbReference type="PANTHER" id="PTHR43531:SF14">
    <property type="entry name" value="METHYL-ACCEPTING CHEMOTAXIS PROTEIN I-RELATED"/>
    <property type="match status" value="1"/>
</dbReference>
<dbReference type="InterPro" id="IPR051310">
    <property type="entry name" value="MCP_chemotaxis"/>
</dbReference>
<sequence length="649" mass="69015">MSSTLDRFLSPGIQLMQVARLSIKFAIISTAFMVPLCVAVYGVVSYSKSNIEFAQQEELGTAFLPSMNKFMDSLSARRAGGGSSATGAGSDALDQATVVNQSQDNALAIDQELRRLQASWKSDAIEDTAAQALSLYGLISDNSKLTLDPDLDSYYAMAIVMDYAPKLAETAARFDALALQIKAAGTVSSADDAAIQFIAARASTYRDSLTLAIKRAIGANPSLSSKLNGSKLEQAYFDFTTQAEKLRKGDLTAAQPGVGGKLSDETMSVSTATTGVLNDLLAIRIDGFEHQRNVLLAITLIGLSIAVYLIAAFYWSNVRGFDALMTRMRKLAQGDLTTNYPARGTDEIAQLLNAFNGSRGQLQNLVQRIREVTGEIDSAGQQIASSNDELAQREASQSSAVRMTAERAQQVQGNVQRNLDNALQGERLSTDARGVASRGNQAVGQVVQTMQAITSSSRKIGDIIGVIDDIAFQTNLLALNAAVEAARAGEQGRGFAVVASEVRSLAQRSATAANEIKKLIGASLEDVQKGAALVNSAGDTMKEILASVESVSHIMQEIAMASRTQSDDIAQLHQSIDRIDGDTHQNAARVEETAAVAQSLRGQVETLLDAVGMFTLSSDVARAKSETTSHAATVTPSTHENEQTLRSAA</sequence>
<feature type="domain" description="HAMP" evidence="8">
    <location>
        <begin position="315"/>
        <end position="367"/>
    </location>
</feature>
<evidence type="ECO:0000256" key="3">
    <source>
        <dbReference type="PROSITE-ProRule" id="PRU00284"/>
    </source>
</evidence>
<evidence type="ECO:0000259" key="7">
    <source>
        <dbReference type="PROSITE" id="PS50192"/>
    </source>
</evidence>
<evidence type="ECO:0000313" key="10">
    <source>
        <dbReference type="Proteomes" id="UP001595904"/>
    </source>
</evidence>
<evidence type="ECO:0000256" key="2">
    <source>
        <dbReference type="ARBA" id="ARBA00029447"/>
    </source>
</evidence>
<comment type="similarity">
    <text evidence="2">Belongs to the methyl-accepting chemotaxis (MCP) protein family.</text>
</comment>
<evidence type="ECO:0000256" key="5">
    <source>
        <dbReference type="SAM" id="Phobius"/>
    </source>
</evidence>
<evidence type="ECO:0000259" key="8">
    <source>
        <dbReference type="PROSITE" id="PS50885"/>
    </source>
</evidence>
<keyword evidence="5" id="KW-0812">Transmembrane</keyword>
<dbReference type="RefSeq" id="WP_380598373.1">
    <property type="nucleotide sequence ID" value="NZ_JBHSDU010000003.1"/>
</dbReference>
<name>A0ABV8SST1_9GAMM</name>
<proteinExistence type="inferred from homology"/>
<dbReference type="PANTHER" id="PTHR43531">
    <property type="entry name" value="PROTEIN ICFG"/>
    <property type="match status" value="1"/>
</dbReference>
<dbReference type="InterPro" id="IPR004089">
    <property type="entry name" value="MCPsignal_dom"/>
</dbReference>
<keyword evidence="10" id="KW-1185">Reference proteome</keyword>
<dbReference type="Pfam" id="PF00015">
    <property type="entry name" value="MCPsignal"/>
    <property type="match status" value="1"/>
</dbReference>